<organism evidence="1 2">
    <name type="scientific">Schizophyllum amplum</name>
    <dbReference type="NCBI Taxonomy" id="97359"/>
    <lineage>
        <taxon>Eukaryota</taxon>
        <taxon>Fungi</taxon>
        <taxon>Dikarya</taxon>
        <taxon>Basidiomycota</taxon>
        <taxon>Agaricomycotina</taxon>
        <taxon>Agaricomycetes</taxon>
        <taxon>Agaricomycetidae</taxon>
        <taxon>Agaricales</taxon>
        <taxon>Schizophyllaceae</taxon>
        <taxon>Schizophyllum</taxon>
    </lineage>
</organism>
<gene>
    <name evidence="1" type="ORF">BD626DRAFT_631670</name>
</gene>
<dbReference type="EMBL" id="VDMD01000016">
    <property type="protein sequence ID" value="TRM61558.1"/>
    <property type="molecule type" value="Genomic_DNA"/>
</dbReference>
<dbReference type="OrthoDB" id="3353982at2759"/>
<dbReference type="AlphaFoldDB" id="A0A550C9T3"/>
<comment type="caution">
    <text evidence="1">The sequence shown here is derived from an EMBL/GenBank/DDBJ whole genome shotgun (WGS) entry which is preliminary data.</text>
</comment>
<name>A0A550C9T3_9AGAR</name>
<evidence type="ECO:0000313" key="1">
    <source>
        <dbReference type="EMBL" id="TRM61558.1"/>
    </source>
</evidence>
<dbReference type="Gene3D" id="3.80.10.10">
    <property type="entry name" value="Ribonuclease Inhibitor"/>
    <property type="match status" value="1"/>
</dbReference>
<evidence type="ECO:0000313" key="2">
    <source>
        <dbReference type="Proteomes" id="UP000320762"/>
    </source>
</evidence>
<protein>
    <recommendedName>
        <fullName evidence="3">F-box domain-containing protein</fullName>
    </recommendedName>
</protein>
<proteinExistence type="predicted"/>
<accession>A0A550C9T3</accession>
<dbReference type="Proteomes" id="UP000320762">
    <property type="component" value="Unassembled WGS sequence"/>
</dbReference>
<sequence>MQYAELHDLPAELLQVILDYTSDDDLQHTVHAITVAEPRAAIPHALMFKHLRLTRPEQAMQLYLRLRRDPELGAAARTLALTSWATDGQAVTNFSRMLPNLTSLILYIGPTSFNPEELEELFMKELPHLEYISVRFRPYVQKANYYQFLKGAYFDSALLQLSKWAPGELPSLSIVQDPLDPSVQRQQKFAQPLVFFRLDPYLSALAKSDYLSTVSSFRLRIPSRQVARSLVSSSRSLPSLELLDLTTCNVSESDTQAIIARFWRLRHLVLDACAIVRAEMHEADWFAFGKECATVGTHRARQREKTLKAWLEEQVAREEHVFSKPGFELQQSAPKRKGKRGRRGLATATLSLRDKEEKVVPAGFQLPKELRSLVPKVRILPALPQLLSIATSSSTGHEIPPAKQQTFAAQFQLGWNEGVAQIEAVRVRMKRSSTLGYRILRHNFEEQEDLEEHEVDEGFNGLEDADEADFSLDRNMPTPVVCLAGKAPLEKHPPGCGHFVEQDVWKDPL</sequence>
<dbReference type="SUPFAM" id="SSF52047">
    <property type="entry name" value="RNI-like"/>
    <property type="match status" value="1"/>
</dbReference>
<dbReference type="InterPro" id="IPR032675">
    <property type="entry name" value="LRR_dom_sf"/>
</dbReference>
<reference evidence="1 2" key="1">
    <citation type="journal article" date="2019" name="New Phytol.">
        <title>Comparative genomics reveals unique wood-decay strategies and fruiting body development in the Schizophyllaceae.</title>
        <authorList>
            <person name="Almasi E."/>
            <person name="Sahu N."/>
            <person name="Krizsan K."/>
            <person name="Balint B."/>
            <person name="Kovacs G.M."/>
            <person name="Kiss B."/>
            <person name="Cseklye J."/>
            <person name="Drula E."/>
            <person name="Henrissat B."/>
            <person name="Nagy I."/>
            <person name="Chovatia M."/>
            <person name="Adam C."/>
            <person name="LaButti K."/>
            <person name="Lipzen A."/>
            <person name="Riley R."/>
            <person name="Grigoriev I.V."/>
            <person name="Nagy L.G."/>
        </authorList>
    </citation>
    <scope>NUCLEOTIDE SEQUENCE [LARGE SCALE GENOMIC DNA]</scope>
    <source>
        <strain evidence="1 2">NL-1724</strain>
    </source>
</reference>
<evidence type="ECO:0008006" key="3">
    <source>
        <dbReference type="Google" id="ProtNLM"/>
    </source>
</evidence>
<keyword evidence="2" id="KW-1185">Reference proteome</keyword>